<proteinExistence type="predicted"/>
<protein>
    <submittedName>
        <fullName evidence="1">Uncharacterized protein</fullName>
    </submittedName>
</protein>
<dbReference type="EMBL" id="LRQT01000097">
    <property type="protein sequence ID" value="KXA62156.1"/>
    <property type="molecule type" value="Genomic_DNA"/>
</dbReference>
<sequence>MIDERLERMKRKRNCRVYFDSDSFKISDCTVAPVHDIPDVIYENQEFDFYVESTYDVYLLRIIHSHDCVVSIYPAKADGIIYIVISIPIFKDNIKETIQKILHVLEKYGFPTLKNPKSSITFCI</sequence>
<dbReference type="Proteomes" id="UP000070226">
    <property type="component" value="Unassembled WGS sequence"/>
</dbReference>
<evidence type="ECO:0000313" key="1">
    <source>
        <dbReference type="EMBL" id="KXA62156.1"/>
    </source>
</evidence>
<gene>
    <name evidence="1" type="ORF">HMPREF3233_01820</name>
</gene>
<dbReference type="STRING" id="39777.B7L28_05825"/>
<dbReference type="PATRIC" id="fig|39777.7.peg.1783"/>
<accession>A0A133S1B4</accession>
<name>A0A133S1B4_9FIRM</name>
<comment type="caution">
    <text evidence="1">The sequence shown here is derived from an EMBL/GenBank/DDBJ whole genome shotgun (WGS) entry which is preliminary data.</text>
</comment>
<reference evidence="1 2" key="1">
    <citation type="submission" date="2016-01" db="EMBL/GenBank/DDBJ databases">
        <authorList>
            <person name="Oliw E.H."/>
        </authorList>
    </citation>
    <scope>NUCLEOTIDE SEQUENCE [LARGE SCALE GENOMIC DNA]</scope>
    <source>
        <strain evidence="1 2">CMW7756B</strain>
    </source>
</reference>
<evidence type="ECO:0000313" key="2">
    <source>
        <dbReference type="Proteomes" id="UP000070226"/>
    </source>
</evidence>
<organism evidence="1">
    <name type="scientific">Veillonella atypica</name>
    <dbReference type="NCBI Taxonomy" id="39777"/>
    <lineage>
        <taxon>Bacteria</taxon>
        <taxon>Bacillati</taxon>
        <taxon>Bacillota</taxon>
        <taxon>Negativicutes</taxon>
        <taxon>Veillonellales</taxon>
        <taxon>Veillonellaceae</taxon>
        <taxon>Veillonella</taxon>
    </lineage>
</organism>
<dbReference type="AlphaFoldDB" id="A0A133S1B4"/>